<dbReference type="Proteomes" id="UP000295066">
    <property type="component" value="Unassembled WGS sequence"/>
</dbReference>
<dbReference type="InterPro" id="IPR010656">
    <property type="entry name" value="DctM"/>
</dbReference>
<feature type="transmembrane region" description="Helical" evidence="1">
    <location>
        <begin position="71"/>
        <end position="91"/>
    </location>
</feature>
<dbReference type="PANTHER" id="PTHR43849:SF2">
    <property type="entry name" value="BLL3936 PROTEIN"/>
    <property type="match status" value="1"/>
</dbReference>
<gene>
    <name evidence="3" type="ORF">C8D99_11623</name>
</gene>
<feature type="transmembrane region" description="Helical" evidence="1">
    <location>
        <begin position="47"/>
        <end position="64"/>
    </location>
</feature>
<evidence type="ECO:0000256" key="1">
    <source>
        <dbReference type="SAM" id="Phobius"/>
    </source>
</evidence>
<keyword evidence="1" id="KW-0812">Transmembrane</keyword>
<feature type="transmembrane region" description="Helical" evidence="1">
    <location>
        <begin position="522"/>
        <end position="541"/>
    </location>
</feature>
<evidence type="ECO:0000313" key="4">
    <source>
        <dbReference type="Proteomes" id="UP000295066"/>
    </source>
</evidence>
<feature type="domain" description="TRAP C4-dicarboxylate transport system permease DctM subunit" evidence="2">
    <location>
        <begin position="112"/>
        <end position="544"/>
    </location>
</feature>
<name>A0A4R8M600_9BACT</name>
<feature type="transmembrane region" description="Helical" evidence="1">
    <location>
        <begin position="458"/>
        <end position="477"/>
    </location>
</feature>
<feature type="transmembrane region" description="Helical" evidence="1">
    <location>
        <begin position="127"/>
        <end position="150"/>
    </location>
</feature>
<feature type="transmembrane region" description="Helical" evidence="1">
    <location>
        <begin position="428"/>
        <end position="451"/>
    </location>
</feature>
<dbReference type="NCBIfam" id="TIGR02123">
    <property type="entry name" value="TRAP_fused"/>
    <property type="match status" value="1"/>
</dbReference>
<feature type="transmembrane region" description="Helical" evidence="1">
    <location>
        <begin position="547"/>
        <end position="574"/>
    </location>
</feature>
<evidence type="ECO:0000259" key="2">
    <source>
        <dbReference type="Pfam" id="PF06808"/>
    </source>
</evidence>
<feature type="transmembrane region" description="Helical" evidence="1">
    <location>
        <begin position="586"/>
        <end position="612"/>
    </location>
</feature>
<feature type="transmembrane region" description="Helical" evidence="1">
    <location>
        <begin position="299"/>
        <end position="316"/>
    </location>
</feature>
<feature type="transmembrane region" description="Helical" evidence="1">
    <location>
        <begin position="362"/>
        <end position="379"/>
    </location>
</feature>
<keyword evidence="1" id="KW-1133">Transmembrane helix</keyword>
<protein>
    <submittedName>
        <fullName evidence="3">TRAP transporter 4TM/12TM fusion protein</fullName>
    </submittedName>
</protein>
<organism evidence="3 4">
    <name type="scientific">Aminivibrio pyruvatiphilus</name>
    <dbReference type="NCBI Taxonomy" id="1005740"/>
    <lineage>
        <taxon>Bacteria</taxon>
        <taxon>Thermotogati</taxon>
        <taxon>Synergistota</taxon>
        <taxon>Synergistia</taxon>
        <taxon>Synergistales</taxon>
        <taxon>Aminobacteriaceae</taxon>
        <taxon>Aminivibrio</taxon>
    </lineage>
</organism>
<feature type="transmembrane region" description="Helical" evidence="1">
    <location>
        <begin position="17"/>
        <end position="41"/>
    </location>
</feature>
<feature type="transmembrane region" description="Helical" evidence="1">
    <location>
        <begin position="170"/>
        <end position="192"/>
    </location>
</feature>
<feature type="transmembrane region" description="Helical" evidence="1">
    <location>
        <begin position="337"/>
        <end position="356"/>
    </location>
</feature>
<dbReference type="PANTHER" id="PTHR43849">
    <property type="entry name" value="BLL3936 PROTEIN"/>
    <property type="match status" value="1"/>
</dbReference>
<feature type="transmembrane region" description="Helical" evidence="1">
    <location>
        <begin position="400"/>
        <end position="422"/>
    </location>
</feature>
<keyword evidence="4" id="KW-1185">Reference proteome</keyword>
<comment type="caution">
    <text evidence="3">The sequence shown here is derived from an EMBL/GenBank/DDBJ whole genome shotgun (WGS) entry which is preliminary data.</text>
</comment>
<proteinExistence type="predicted"/>
<accession>A0A4R8M600</accession>
<reference evidence="3 4" key="1">
    <citation type="submission" date="2019-03" db="EMBL/GenBank/DDBJ databases">
        <title>Genomic Encyclopedia of Type Strains, Phase IV (KMG-IV): sequencing the most valuable type-strain genomes for metagenomic binning, comparative biology and taxonomic classification.</title>
        <authorList>
            <person name="Goeker M."/>
        </authorList>
    </citation>
    <scope>NUCLEOTIDE SEQUENCE [LARGE SCALE GENOMIC DNA]</scope>
    <source>
        <strain evidence="3 4">DSM 25964</strain>
    </source>
</reference>
<dbReference type="Pfam" id="PF06808">
    <property type="entry name" value="DctM"/>
    <property type="match status" value="1"/>
</dbReference>
<dbReference type="InterPro" id="IPR011853">
    <property type="entry name" value="TRAP_DctM-Dct_fused"/>
</dbReference>
<dbReference type="AlphaFoldDB" id="A0A4R8M600"/>
<feature type="transmembrane region" description="Helical" evidence="1">
    <location>
        <begin position="276"/>
        <end position="293"/>
    </location>
</feature>
<sequence length="618" mass="65280">MGGTYILDCFPEKKTNLLITAVSAAMGIFHVYTAFFGVLTALWQRSIHLTFGFLICYLTAVAGASLKREKIFPLLAAAASLFCLGHFIVNFQAMILRFGDPDALDLAVGTVLIVLVLDFARRSVGNILPGIAVVFLLYAVAGPYLPGMLWHRGYDLTRIIYQISLSTEGIFGTPLGVSASYVFIFVLFGAFLEITGAGQFYIDFAVKSVGGSAGGPAKAAVVASSLFGSVSGSAVANVAGTGAVTIPLMRSIGYRPEFAAAVEAVASTGGQIMPPLMGAAAFIMAEILAVPYYKVALGALIPALIFYGTVFTMVHCRAKILGLSGTARDSLPPMKTLLREQGIFFIPLLVLIYFMIIAQYSVMKAAVYSLLATVLVGFFKKRMGWRDIITAFESGARVSLVVIASTACAGIIVAVMNLTGLGMKFSSLVLAVGGNSLILVLIMIMLASLLLGMGLPTTPAYLILAVLGAPTLVRLGVEPLAAHLFVFYFGCMSMITPPVGLAVYAASCIAEADFWKTSKQSLLLALPAFVVPYMFVFHPSLVGLGDVFSVLSTGGSGLLGAVILGAGLSGWYFLKVSLPERAVLCVAGILLILPGWPSNIAGILLAVAVWAFRKNMRK</sequence>
<keyword evidence="1" id="KW-0472">Membrane</keyword>
<dbReference type="EMBL" id="SORI01000016">
    <property type="protein sequence ID" value="TDY57047.1"/>
    <property type="molecule type" value="Genomic_DNA"/>
</dbReference>
<feature type="transmembrane region" description="Helical" evidence="1">
    <location>
        <begin position="103"/>
        <end position="120"/>
    </location>
</feature>
<evidence type="ECO:0000313" key="3">
    <source>
        <dbReference type="EMBL" id="TDY57047.1"/>
    </source>
</evidence>
<feature type="transmembrane region" description="Helical" evidence="1">
    <location>
        <begin position="483"/>
        <end position="510"/>
    </location>
</feature>